<protein>
    <submittedName>
        <fullName evidence="1">Uncharacterized protein</fullName>
    </submittedName>
</protein>
<dbReference type="EMBL" id="JADEXS010000066">
    <property type="protein sequence ID" value="MBE9022222.1"/>
    <property type="molecule type" value="Genomic_DNA"/>
</dbReference>
<proteinExistence type="predicted"/>
<accession>A0A8J7AAS5</accession>
<evidence type="ECO:0000313" key="2">
    <source>
        <dbReference type="Proteomes" id="UP000622533"/>
    </source>
</evidence>
<organism evidence="1 2">
    <name type="scientific">Desmonostoc muscorum LEGE 12446</name>
    <dbReference type="NCBI Taxonomy" id="1828758"/>
    <lineage>
        <taxon>Bacteria</taxon>
        <taxon>Bacillati</taxon>
        <taxon>Cyanobacteriota</taxon>
        <taxon>Cyanophyceae</taxon>
        <taxon>Nostocales</taxon>
        <taxon>Nostocaceae</taxon>
        <taxon>Desmonostoc</taxon>
    </lineage>
</organism>
<dbReference type="Proteomes" id="UP000622533">
    <property type="component" value="Unassembled WGS sequence"/>
</dbReference>
<evidence type="ECO:0000313" key="1">
    <source>
        <dbReference type="EMBL" id="MBE9022222.1"/>
    </source>
</evidence>
<gene>
    <name evidence="1" type="ORF">IQ276_07180</name>
</gene>
<keyword evidence="2" id="KW-1185">Reference proteome</keyword>
<sequence>MGFRDLQRYPAQKARYDKYKEWLEATPLERQQKFAAITDETKRAKAEKEAGYVSPFGTAGNTKIYLPTRLIKDNQTGQGSGVANVLRTILAPYVTTAEEFAALQNPLVIEAKKFKFAKLTLTAVVPGTEKKPSRITGAQYKKPDVDSVTSPFGQTTGGQPYDGAVLGIKGIAAYGTFIAANSGKNRARFTPEG</sequence>
<dbReference type="AlphaFoldDB" id="A0A8J7AAS5"/>
<dbReference type="RefSeq" id="WP_193914770.1">
    <property type="nucleotide sequence ID" value="NZ_JADEXS020000001.1"/>
</dbReference>
<name>A0A8J7AAS5_DESMC</name>
<reference evidence="1" key="1">
    <citation type="submission" date="2020-10" db="EMBL/GenBank/DDBJ databases">
        <authorList>
            <person name="Castelo-Branco R."/>
            <person name="Eusebio N."/>
            <person name="Adriana R."/>
            <person name="Vieira A."/>
            <person name="Brugerolle De Fraissinette N."/>
            <person name="Rezende De Castro R."/>
            <person name="Schneider M.P."/>
            <person name="Vasconcelos V."/>
            <person name="Leao P.N."/>
        </authorList>
    </citation>
    <scope>NUCLEOTIDE SEQUENCE</scope>
    <source>
        <strain evidence="1">LEGE 12446</strain>
    </source>
</reference>
<comment type="caution">
    <text evidence="1">The sequence shown here is derived from an EMBL/GenBank/DDBJ whole genome shotgun (WGS) entry which is preliminary data.</text>
</comment>